<dbReference type="EMBL" id="JAPXFL010000010">
    <property type="protein sequence ID" value="KAK9500631.1"/>
    <property type="molecule type" value="Genomic_DNA"/>
</dbReference>
<feature type="transmembrane region" description="Helical" evidence="8">
    <location>
        <begin position="104"/>
        <end position="127"/>
    </location>
</feature>
<keyword evidence="11" id="KW-1185">Reference proteome</keyword>
<dbReference type="PANTHER" id="PTHR48021:SF46">
    <property type="entry name" value="MAJOR FACILITATOR SUPERFAMILY (MFS) PROFILE DOMAIN-CONTAINING PROTEIN"/>
    <property type="match status" value="1"/>
</dbReference>
<evidence type="ECO:0000256" key="3">
    <source>
        <dbReference type="ARBA" id="ARBA00022475"/>
    </source>
</evidence>
<gene>
    <name evidence="10" type="ORF">O3M35_001862</name>
</gene>
<evidence type="ECO:0000313" key="10">
    <source>
        <dbReference type="EMBL" id="KAK9500631.1"/>
    </source>
</evidence>
<evidence type="ECO:0000256" key="2">
    <source>
        <dbReference type="ARBA" id="ARBA00022448"/>
    </source>
</evidence>
<protein>
    <recommendedName>
        <fullName evidence="9">Major facilitator superfamily (MFS) profile domain-containing protein</fullName>
    </recommendedName>
</protein>
<dbReference type="InterPro" id="IPR005828">
    <property type="entry name" value="MFS_sugar_transport-like"/>
</dbReference>
<dbReference type="Gene3D" id="1.20.1250.20">
    <property type="entry name" value="MFS general substrate transporter like domains"/>
    <property type="match status" value="1"/>
</dbReference>
<keyword evidence="2" id="KW-0813">Transport</keyword>
<dbReference type="InterPro" id="IPR050549">
    <property type="entry name" value="MFS_Trehalose_Transporter"/>
</dbReference>
<dbReference type="SUPFAM" id="SSF103473">
    <property type="entry name" value="MFS general substrate transporter"/>
    <property type="match status" value="1"/>
</dbReference>
<feature type="transmembrane region" description="Helical" evidence="8">
    <location>
        <begin position="245"/>
        <end position="268"/>
    </location>
</feature>
<name>A0AAW1CNY9_9HEMI</name>
<feature type="transmembrane region" description="Helical" evidence="8">
    <location>
        <begin position="313"/>
        <end position="334"/>
    </location>
</feature>
<evidence type="ECO:0000256" key="6">
    <source>
        <dbReference type="ARBA" id="ARBA00022989"/>
    </source>
</evidence>
<dbReference type="PROSITE" id="PS00216">
    <property type="entry name" value="SUGAR_TRANSPORT_1"/>
    <property type="match status" value="2"/>
</dbReference>
<keyword evidence="6 8" id="KW-1133">Transmembrane helix</keyword>
<keyword evidence="3" id="KW-1003">Cell membrane</keyword>
<feature type="transmembrane region" description="Helical" evidence="8">
    <location>
        <begin position="412"/>
        <end position="434"/>
    </location>
</feature>
<evidence type="ECO:0000259" key="9">
    <source>
        <dbReference type="PROSITE" id="PS50850"/>
    </source>
</evidence>
<feature type="domain" description="Major facilitator superfamily (MFS) profile" evidence="9">
    <location>
        <begin position="1"/>
        <end position="438"/>
    </location>
</feature>
<dbReference type="Proteomes" id="UP001461498">
    <property type="component" value="Unassembled WGS sequence"/>
</dbReference>
<evidence type="ECO:0000256" key="4">
    <source>
        <dbReference type="ARBA" id="ARBA00022597"/>
    </source>
</evidence>
<dbReference type="GO" id="GO:0005886">
    <property type="term" value="C:plasma membrane"/>
    <property type="evidence" value="ECO:0007669"/>
    <property type="project" value="UniProtKB-SubCell"/>
</dbReference>
<evidence type="ECO:0000256" key="8">
    <source>
        <dbReference type="SAM" id="Phobius"/>
    </source>
</evidence>
<reference evidence="10 11" key="1">
    <citation type="submission" date="2022-12" db="EMBL/GenBank/DDBJ databases">
        <title>Chromosome-level genome assembly of true bugs.</title>
        <authorList>
            <person name="Ma L."/>
            <person name="Li H."/>
        </authorList>
    </citation>
    <scope>NUCLEOTIDE SEQUENCE [LARGE SCALE GENOMIC DNA]</scope>
    <source>
        <strain evidence="10">Lab_2022b</strain>
    </source>
</reference>
<accession>A0AAW1CNY9</accession>
<evidence type="ECO:0000313" key="11">
    <source>
        <dbReference type="Proteomes" id="UP001461498"/>
    </source>
</evidence>
<dbReference type="InterPro" id="IPR020846">
    <property type="entry name" value="MFS_dom"/>
</dbReference>
<dbReference type="Pfam" id="PF00083">
    <property type="entry name" value="Sugar_tr"/>
    <property type="match status" value="1"/>
</dbReference>
<dbReference type="InterPro" id="IPR005829">
    <property type="entry name" value="Sugar_transporter_CS"/>
</dbReference>
<proteinExistence type="predicted"/>
<feature type="transmembrane region" description="Helical" evidence="8">
    <location>
        <begin position="346"/>
        <end position="369"/>
    </location>
</feature>
<keyword evidence="4" id="KW-0762">Sugar transport</keyword>
<feature type="transmembrane region" description="Helical" evidence="8">
    <location>
        <begin position="139"/>
        <end position="157"/>
    </location>
</feature>
<feature type="transmembrane region" description="Helical" evidence="8">
    <location>
        <begin position="12"/>
        <end position="32"/>
    </location>
</feature>
<dbReference type="PANTHER" id="PTHR48021">
    <property type="match status" value="1"/>
</dbReference>
<dbReference type="PROSITE" id="PS50850">
    <property type="entry name" value="MFS"/>
    <property type="match status" value="1"/>
</dbReference>
<feature type="transmembrane region" description="Helical" evidence="8">
    <location>
        <begin position="52"/>
        <end position="73"/>
    </location>
</feature>
<organism evidence="10 11">
    <name type="scientific">Rhynocoris fuscipes</name>
    <dbReference type="NCBI Taxonomy" id="488301"/>
    <lineage>
        <taxon>Eukaryota</taxon>
        <taxon>Metazoa</taxon>
        <taxon>Ecdysozoa</taxon>
        <taxon>Arthropoda</taxon>
        <taxon>Hexapoda</taxon>
        <taxon>Insecta</taxon>
        <taxon>Pterygota</taxon>
        <taxon>Neoptera</taxon>
        <taxon>Paraneoptera</taxon>
        <taxon>Hemiptera</taxon>
        <taxon>Heteroptera</taxon>
        <taxon>Panheteroptera</taxon>
        <taxon>Cimicomorpha</taxon>
        <taxon>Reduviidae</taxon>
        <taxon>Harpactorinae</taxon>
        <taxon>Harpactorini</taxon>
        <taxon>Rhynocoris</taxon>
    </lineage>
</organism>
<evidence type="ECO:0000256" key="1">
    <source>
        <dbReference type="ARBA" id="ARBA00004651"/>
    </source>
</evidence>
<keyword evidence="5 8" id="KW-0812">Transmembrane</keyword>
<comment type="subcellular location">
    <subcellularLocation>
        <location evidence="1">Cell membrane</location>
        <topology evidence="1">Multi-pass membrane protein</topology>
    </subcellularLocation>
</comment>
<keyword evidence="7 8" id="KW-0472">Membrane</keyword>
<feature type="transmembrane region" description="Helical" evidence="8">
    <location>
        <begin position="288"/>
        <end position="306"/>
    </location>
</feature>
<feature type="transmembrane region" description="Helical" evidence="8">
    <location>
        <begin position="381"/>
        <end position="400"/>
    </location>
</feature>
<dbReference type="InterPro" id="IPR036259">
    <property type="entry name" value="MFS_trans_sf"/>
</dbReference>
<dbReference type="AlphaFoldDB" id="A0AAW1CNY9"/>
<comment type="caution">
    <text evidence="10">The sequence shown here is derived from an EMBL/GenBank/DDBJ whole genome shotgun (WGS) entry which is preliminary data.</text>
</comment>
<dbReference type="GO" id="GO:0022857">
    <property type="term" value="F:transmembrane transporter activity"/>
    <property type="evidence" value="ECO:0007669"/>
    <property type="project" value="InterPro"/>
</dbReference>
<evidence type="ECO:0000256" key="5">
    <source>
        <dbReference type="ARBA" id="ARBA00022692"/>
    </source>
</evidence>
<feature type="transmembrane region" description="Helical" evidence="8">
    <location>
        <begin position="80"/>
        <end position="98"/>
    </location>
</feature>
<evidence type="ECO:0000256" key="7">
    <source>
        <dbReference type="ARBA" id="ARBA00023136"/>
    </source>
</evidence>
<sequence>MGKGAIVRQWTASLAGSLCVSMSGAMFVWMAPLMVRFTSEDSPIPMTTTDTSWLSAVIEISEGLATIPAGLLADRYGRKTVMLASGPITLLSWMIALTTRSVTALYIVRLIQGIALAVPFTVTPIYLVEIAEPKLRGQICSYFQVFWYIGTLFSYSTGPYLSYQTYLWVSCSQSILFIICYSFVPESPYYLLMINNDQKAYKALSWLRCDDNVEKEFYEIKQSVNEDMKNRGSWKDLFATRKDRIAFIIVQIVCLVRYMNGLSAIVIYATQTFSQSSGTNLTSDEMSIVIAIVLIITTFCSSFIADCIGRRPLLIFSTIGATIFTAIVSIYYYIDGQTAIDVSSYMWIAYVSLMTFMVINNIGLGPLMFSIQAEYFPSHTRAKGGGITGITAALASFLSIKQYQAVEDYFGVYMNYAIFAAISLAGAIIFSIALRETAGKSLGQIQKSFKENVDEDSGNV</sequence>
<dbReference type="FunFam" id="1.20.1250.20:FF:000218">
    <property type="entry name" value="facilitated trehalose transporter Tret1"/>
    <property type="match status" value="1"/>
</dbReference>
<feature type="transmembrane region" description="Helical" evidence="8">
    <location>
        <begin position="163"/>
        <end position="184"/>
    </location>
</feature>